<dbReference type="Proteomes" id="UP000075320">
    <property type="component" value="Unassembled WGS sequence"/>
</dbReference>
<comment type="caution">
    <text evidence="11">The sequence shown here is derived from an EMBL/GenBank/DDBJ whole genome shotgun (WGS) entry which is preliminary data.</text>
</comment>
<feature type="transmembrane region" description="Helical" evidence="8">
    <location>
        <begin position="248"/>
        <end position="271"/>
    </location>
</feature>
<feature type="domain" description="Mechanosensitive ion channel MscS C-terminal" evidence="10">
    <location>
        <begin position="466"/>
        <end position="546"/>
    </location>
</feature>
<evidence type="ECO:0000313" key="11">
    <source>
        <dbReference type="EMBL" id="KYG62474.1"/>
    </source>
</evidence>
<dbReference type="InterPro" id="IPR045275">
    <property type="entry name" value="MscS_archaea/bacteria_type"/>
</dbReference>
<feature type="region of interest" description="Disordered" evidence="7">
    <location>
        <begin position="47"/>
        <end position="67"/>
    </location>
</feature>
<evidence type="ECO:0000256" key="6">
    <source>
        <dbReference type="ARBA" id="ARBA00023136"/>
    </source>
</evidence>
<gene>
    <name evidence="11" type="ORF">AZI86_16715</name>
</gene>
<dbReference type="EMBL" id="LUKE01000005">
    <property type="protein sequence ID" value="KYG62474.1"/>
    <property type="molecule type" value="Genomic_DNA"/>
</dbReference>
<dbReference type="SUPFAM" id="SSF82689">
    <property type="entry name" value="Mechanosensitive channel protein MscS (YggB), C-terminal domain"/>
    <property type="match status" value="1"/>
</dbReference>
<feature type="domain" description="Mechanosensitive ion channel MscS" evidence="9">
    <location>
        <begin position="390"/>
        <end position="454"/>
    </location>
</feature>
<dbReference type="GO" id="GO:0008381">
    <property type="term" value="F:mechanosensitive monoatomic ion channel activity"/>
    <property type="evidence" value="ECO:0007669"/>
    <property type="project" value="InterPro"/>
</dbReference>
<reference evidence="11 12" key="1">
    <citation type="submission" date="2016-03" db="EMBL/GenBank/DDBJ databases">
        <authorList>
            <person name="Ploux O."/>
        </authorList>
    </citation>
    <scope>NUCLEOTIDE SEQUENCE [LARGE SCALE GENOMIC DNA]</scope>
    <source>
        <strain evidence="11 12">R0</strain>
    </source>
</reference>
<feature type="transmembrane region" description="Helical" evidence="8">
    <location>
        <begin position="291"/>
        <end position="310"/>
    </location>
</feature>
<dbReference type="PANTHER" id="PTHR30221">
    <property type="entry name" value="SMALL-CONDUCTANCE MECHANOSENSITIVE CHANNEL"/>
    <property type="match status" value="1"/>
</dbReference>
<evidence type="ECO:0000259" key="9">
    <source>
        <dbReference type="Pfam" id="PF00924"/>
    </source>
</evidence>
<dbReference type="InterPro" id="IPR049278">
    <property type="entry name" value="MS_channel_C"/>
</dbReference>
<evidence type="ECO:0000256" key="2">
    <source>
        <dbReference type="ARBA" id="ARBA00008017"/>
    </source>
</evidence>
<dbReference type="SUPFAM" id="SSF50182">
    <property type="entry name" value="Sm-like ribonucleoproteins"/>
    <property type="match status" value="1"/>
</dbReference>
<keyword evidence="5 8" id="KW-1133">Transmembrane helix</keyword>
<keyword evidence="6 8" id="KW-0472">Membrane</keyword>
<dbReference type="InterPro" id="IPR010920">
    <property type="entry name" value="LSM_dom_sf"/>
</dbReference>
<dbReference type="Gene3D" id="2.30.30.60">
    <property type="match status" value="1"/>
</dbReference>
<protein>
    <recommendedName>
        <fullName evidence="13">Mechano-sensitive ion channel</fullName>
    </recommendedName>
</protein>
<proteinExistence type="inferred from homology"/>
<evidence type="ECO:0008006" key="13">
    <source>
        <dbReference type="Google" id="ProtNLM"/>
    </source>
</evidence>
<evidence type="ECO:0000256" key="1">
    <source>
        <dbReference type="ARBA" id="ARBA00004651"/>
    </source>
</evidence>
<dbReference type="PANTHER" id="PTHR30221:SF18">
    <property type="entry name" value="SLL0590 PROTEIN"/>
    <property type="match status" value="1"/>
</dbReference>
<dbReference type="Pfam" id="PF00924">
    <property type="entry name" value="MS_channel_2nd"/>
    <property type="match status" value="1"/>
</dbReference>
<name>A0A150WH68_BDEBC</name>
<evidence type="ECO:0000256" key="5">
    <source>
        <dbReference type="ARBA" id="ARBA00022989"/>
    </source>
</evidence>
<dbReference type="InterPro" id="IPR006685">
    <property type="entry name" value="MscS_channel_2nd"/>
</dbReference>
<dbReference type="AlphaFoldDB" id="A0A150WH68"/>
<dbReference type="Gene3D" id="3.30.70.100">
    <property type="match status" value="1"/>
</dbReference>
<evidence type="ECO:0000256" key="7">
    <source>
        <dbReference type="SAM" id="MobiDB-lite"/>
    </source>
</evidence>
<comment type="similarity">
    <text evidence="2">Belongs to the MscS (TC 1.A.23) family.</text>
</comment>
<feature type="transmembrane region" description="Helical" evidence="8">
    <location>
        <begin position="376"/>
        <end position="401"/>
    </location>
</feature>
<evidence type="ECO:0000259" key="10">
    <source>
        <dbReference type="Pfam" id="PF21082"/>
    </source>
</evidence>
<keyword evidence="3" id="KW-1003">Cell membrane</keyword>
<dbReference type="InterPro" id="IPR011066">
    <property type="entry name" value="MscS_channel_C_sf"/>
</dbReference>
<organism evidence="11 12">
    <name type="scientific">Bdellovibrio bacteriovorus</name>
    <dbReference type="NCBI Taxonomy" id="959"/>
    <lineage>
        <taxon>Bacteria</taxon>
        <taxon>Pseudomonadati</taxon>
        <taxon>Bdellovibrionota</taxon>
        <taxon>Bdellovibrionia</taxon>
        <taxon>Bdellovibrionales</taxon>
        <taxon>Pseudobdellovibrionaceae</taxon>
        <taxon>Bdellovibrio</taxon>
    </lineage>
</organism>
<keyword evidence="12" id="KW-1185">Reference proteome</keyword>
<evidence type="ECO:0000256" key="3">
    <source>
        <dbReference type="ARBA" id="ARBA00022475"/>
    </source>
</evidence>
<evidence type="ECO:0000256" key="8">
    <source>
        <dbReference type="SAM" id="Phobius"/>
    </source>
</evidence>
<evidence type="ECO:0000256" key="4">
    <source>
        <dbReference type="ARBA" id="ARBA00022692"/>
    </source>
</evidence>
<comment type="subcellular location">
    <subcellularLocation>
        <location evidence="1">Cell membrane</location>
        <topology evidence="1">Multi-pass membrane protein</topology>
    </subcellularLocation>
</comment>
<keyword evidence="4 8" id="KW-0812">Transmembrane</keyword>
<feature type="transmembrane region" description="Helical" evidence="8">
    <location>
        <begin position="182"/>
        <end position="204"/>
    </location>
</feature>
<evidence type="ECO:0000313" key="12">
    <source>
        <dbReference type="Proteomes" id="UP000075320"/>
    </source>
</evidence>
<accession>A0A150WH68</accession>
<dbReference type="Pfam" id="PF21082">
    <property type="entry name" value="MS_channel_3rd"/>
    <property type="match status" value="1"/>
</dbReference>
<dbReference type="GO" id="GO:0005886">
    <property type="term" value="C:plasma membrane"/>
    <property type="evidence" value="ECO:0007669"/>
    <property type="project" value="UniProtKB-SubCell"/>
</dbReference>
<dbReference type="InterPro" id="IPR023408">
    <property type="entry name" value="MscS_beta-dom_sf"/>
</dbReference>
<feature type="transmembrane region" description="Helical" evidence="8">
    <location>
        <begin position="346"/>
        <end position="364"/>
    </location>
</feature>
<sequence length="566" mass="63791">MVLVASMTFAVKNIGMKINKFVFVVGVFLLSMNFSWAQAQEAEQESAKSESLLEDAPDELVPTGAQAKTQERKCRPAIFNSEEMFCLRRGVGSFSPTERVDSFIHRIKIIADDRTKESEDIKVVADGENYSIVFEQQPLIRFGVEDLAIPPDSEFEDVVQATAEKIRQQIDVYRKQRSPHDLLFGALYSLLALSLLILFLALVFRFSRRLIETIHASKGHWVTSLKIKSYEVLTADRISDLLAGAIRLIRLVITLFTLYFAVPLILVFFPWTENLAPKVAGYVLHPVSRVWDVFVDYLPSLFFLAVIGYLTHLSLKLVKFFFKEVEQGHIRFEGFHRDWATPTYKLARTFLLVIALVMAFPYLPGSDSPAFKGISVFLGILLSLGSSSAIGNMVAGVVLTYMRPFVIGDRVEIAGTVGDVIEKTLLVTRVRTIKNVDITIPNSLVLNSHILNYSTTARAGLILNPVVTVGYEVPWRQVHDLLREAAEKTNMVKQKPEPFVLQTGFNNFDISYELNVFTDEPNKAQLVYSLLRQNIQDVFNKAGVEILSPEYLNLRTESKSEDCQSS</sequence>